<dbReference type="Proteomes" id="UP001217754">
    <property type="component" value="Chromosome 2"/>
</dbReference>
<feature type="transmembrane region" description="Helical" evidence="8">
    <location>
        <begin position="60"/>
        <end position="78"/>
    </location>
</feature>
<gene>
    <name evidence="9" type="ORF">MJAP1_001250</name>
</gene>
<comment type="similarity">
    <text evidence="2">Belongs to the peptidase A22B family.</text>
</comment>
<evidence type="ECO:0000256" key="7">
    <source>
        <dbReference type="ARBA" id="ARBA00023136"/>
    </source>
</evidence>
<feature type="transmembrane region" description="Helical" evidence="8">
    <location>
        <begin position="353"/>
        <end position="371"/>
    </location>
</feature>
<evidence type="ECO:0000256" key="5">
    <source>
        <dbReference type="ARBA" id="ARBA00022824"/>
    </source>
</evidence>
<evidence type="ECO:0000256" key="1">
    <source>
        <dbReference type="ARBA" id="ARBA00004477"/>
    </source>
</evidence>
<evidence type="ECO:0000256" key="6">
    <source>
        <dbReference type="ARBA" id="ARBA00022989"/>
    </source>
</evidence>
<feature type="transmembrane region" description="Helical" evidence="8">
    <location>
        <begin position="277"/>
        <end position="298"/>
    </location>
</feature>
<evidence type="ECO:0000313" key="9">
    <source>
        <dbReference type="EMBL" id="WFD38299.1"/>
    </source>
</evidence>
<dbReference type="GO" id="GO:0042500">
    <property type="term" value="F:aspartic endopeptidase activity, intramembrane cleaving"/>
    <property type="evidence" value="ECO:0007669"/>
    <property type="project" value="InterPro"/>
</dbReference>
<dbReference type="EMBL" id="CP119959">
    <property type="protein sequence ID" value="WFD38299.1"/>
    <property type="molecule type" value="Genomic_DNA"/>
</dbReference>
<evidence type="ECO:0000256" key="8">
    <source>
        <dbReference type="SAM" id="Phobius"/>
    </source>
</evidence>
<dbReference type="GO" id="GO:0098554">
    <property type="term" value="C:cytoplasmic side of endoplasmic reticulum membrane"/>
    <property type="evidence" value="ECO:0007669"/>
    <property type="project" value="TreeGrafter"/>
</dbReference>
<feature type="transmembrane region" description="Helical" evidence="8">
    <location>
        <begin position="84"/>
        <end position="106"/>
    </location>
</feature>
<dbReference type="RefSeq" id="XP_060121196.1">
    <property type="nucleotide sequence ID" value="XM_060265213.1"/>
</dbReference>
<accession>A0AAF0F1G4</accession>
<protein>
    <submittedName>
        <fullName evidence="9">Uncharacterized protein</fullName>
    </submittedName>
</protein>
<dbReference type="GO" id="GO:0006465">
    <property type="term" value="P:signal peptide processing"/>
    <property type="evidence" value="ECO:0007669"/>
    <property type="project" value="TreeGrafter"/>
</dbReference>
<proteinExistence type="inferred from homology"/>
<keyword evidence="10" id="KW-1185">Reference proteome</keyword>
<feature type="transmembrane region" description="Helical" evidence="8">
    <location>
        <begin position="325"/>
        <end position="347"/>
    </location>
</feature>
<comment type="subcellular location">
    <subcellularLocation>
        <location evidence="1">Endoplasmic reticulum membrane</location>
        <topology evidence="1">Multi-pass membrane protein</topology>
    </subcellularLocation>
</comment>
<feature type="transmembrane region" description="Helical" evidence="8">
    <location>
        <begin position="163"/>
        <end position="183"/>
    </location>
</feature>
<keyword evidence="6 8" id="KW-1133">Transmembrane helix</keyword>
<keyword evidence="5" id="KW-0256">Endoplasmic reticulum</keyword>
<dbReference type="GO" id="GO:0098553">
    <property type="term" value="C:lumenal side of endoplasmic reticulum membrane"/>
    <property type="evidence" value="ECO:0007669"/>
    <property type="project" value="TreeGrafter"/>
</dbReference>
<name>A0AAF0F1G4_9BASI</name>
<feature type="transmembrane region" description="Helical" evidence="8">
    <location>
        <begin position="6"/>
        <end position="26"/>
    </location>
</feature>
<evidence type="ECO:0000256" key="3">
    <source>
        <dbReference type="ARBA" id="ARBA00022692"/>
    </source>
</evidence>
<evidence type="ECO:0000313" key="10">
    <source>
        <dbReference type="Proteomes" id="UP001217754"/>
    </source>
</evidence>
<feature type="transmembrane region" description="Helical" evidence="8">
    <location>
        <begin position="214"/>
        <end position="232"/>
    </location>
</feature>
<dbReference type="Pfam" id="PF04258">
    <property type="entry name" value="Peptidase_A22B"/>
    <property type="match status" value="1"/>
</dbReference>
<dbReference type="InterPro" id="IPR007369">
    <property type="entry name" value="Peptidase_A22B_SPP"/>
</dbReference>
<dbReference type="PANTHER" id="PTHR12174">
    <property type="entry name" value="SIGNAL PEPTIDE PEPTIDASE"/>
    <property type="match status" value="1"/>
</dbReference>
<evidence type="ECO:0000256" key="4">
    <source>
        <dbReference type="ARBA" id="ARBA00022801"/>
    </source>
</evidence>
<keyword evidence="4" id="KW-0378">Hydrolase</keyword>
<keyword evidence="7 8" id="KW-0472">Membrane</keyword>
<dbReference type="AlphaFoldDB" id="A0AAF0F1G4"/>
<dbReference type="GO" id="GO:0033619">
    <property type="term" value="P:membrane protein proteolysis"/>
    <property type="evidence" value="ECO:0007669"/>
    <property type="project" value="TreeGrafter"/>
</dbReference>
<organism evidence="9 10">
    <name type="scientific">Malassezia japonica</name>
    <dbReference type="NCBI Taxonomy" id="223818"/>
    <lineage>
        <taxon>Eukaryota</taxon>
        <taxon>Fungi</taxon>
        <taxon>Dikarya</taxon>
        <taxon>Basidiomycota</taxon>
        <taxon>Ustilaginomycotina</taxon>
        <taxon>Malasseziomycetes</taxon>
        <taxon>Malasseziales</taxon>
        <taxon>Malasseziaceae</taxon>
        <taxon>Malassezia</taxon>
    </lineage>
</organism>
<sequence length="398" mass="43042">MSQFVAYAGLLGTASACVYIGSYCALHTPIKTRELRKAAGKDVNEDEEEGQSQSLSSGNAYIFPVIGSAVLFSLYLAFKYFDKAMINTMLSAYFAFAGALAIPVAAEHLIKMANGGKVGGYEALLLRVRIPNPFAKKALEVKKSDKPAPPITDANVPGTAPPVSSNAITIDLLGLVLMGIYLYSRHWMLTNIVAVCFAIQGIMLITLDSFSTGYILLAGLFFYDIFWVFGSAKLVRSGPSVMVSVATNFDGPIKILCPKNLLEVASAYLGGRTVPSLAFALLGLGDIVIPGVFVALALRFDQKHASESQPSLGFTRFYYRFAKPYFTTCLAAYVGGLVFTMAVMHVFGAAQPALLYLSPACSLSVVFLAIARKELKEQWNWVDKTTEPTPPEKEKKAN</sequence>
<keyword evidence="3 8" id="KW-0812">Transmembrane</keyword>
<dbReference type="PANTHER" id="PTHR12174:SF23">
    <property type="entry name" value="MINOR HISTOCOMPATIBILITY ANTIGEN H13"/>
    <property type="match status" value="1"/>
</dbReference>
<reference evidence="9" key="1">
    <citation type="submission" date="2023-03" db="EMBL/GenBank/DDBJ databases">
        <title>Mating type loci evolution in Malassezia.</title>
        <authorList>
            <person name="Coelho M.A."/>
        </authorList>
    </citation>
    <scope>NUCLEOTIDE SEQUENCE</scope>
    <source>
        <strain evidence="9">CBS 9431</strain>
    </source>
</reference>
<dbReference type="SMART" id="SM00730">
    <property type="entry name" value="PSN"/>
    <property type="match status" value="1"/>
</dbReference>
<evidence type="ECO:0000256" key="2">
    <source>
        <dbReference type="ARBA" id="ARBA00006859"/>
    </source>
</evidence>
<dbReference type="GeneID" id="85224899"/>
<dbReference type="InterPro" id="IPR006639">
    <property type="entry name" value="Preselin/SPP"/>
</dbReference>